<feature type="transmembrane region" description="Helical" evidence="11">
    <location>
        <begin position="214"/>
        <end position="244"/>
    </location>
</feature>
<evidence type="ECO:0000313" key="14">
    <source>
        <dbReference type="Proteomes" id="UP000475928"/>
    </source>
</evidence>
<feature type="domain" description="Cation/H+ exchanger transmembrane" evidence="12">
    <location>
        <begin position="12"/>
        <end position="369"/>
    </location>
</feature>
<evidence type="ECO:0000256" key="7">
    <source>
        <dbReference type="ARBA" id="ARBA00023053"/>
    </source>
</evidence>
<comment type="subcellular location">
    <subcellularLocation>
        <location evidence="1">Membrane</location>
        <topology evidence="1">Multi-pass membrane protein</topology>
    </subcellularLocation>
</comment>
<evidence type="ECO:0000256" key="8">
    <source>
        <dbReference type="ARBA" id="ARBA00023065"/>
    </source>
</evidence>
<dbReference type="Pfam" id="PF00999">
    <property type="entry name" value="Na_H_Exchanger"/>
    <property type="match status" value="1"/>
</dbReference>
<gene>
    <name evidence="13" type="ORF">Hs20B_00850</name>
</gene>
<evidence type="ECO:0000256" key="11">
    <source>
        <dbReference type="SAM" id="Phobius"/>
    </source>
</evidence>
<dbReference type="GO" id="GO:0016020">
    <property type="term" value="C:membrane"/>
    <property type="evidence" value="ECO:0007669"/>
    <property type="project" value="UniProtKB-SubCell"/>
</dbReference>
<evidence type="ECO:0000313" key="13">
    <source>
        <dbReference type="EMBL" id="GFH39687.1"/>
    </source>
</evidence>
<keyword evidence="3" id="KW-0813">Transport</keyword>
<feature type="transmembrane region" description="Helical" evidence="11">
    <location>
        <begin position="28"/>
        <end position="47"/>
    </location>
</feature>
<keyword evidence="8" id="KW-0406">Ion transport</keyword>
<feature type="transmembrane region" description="Helical" evidence="11">
    <location>
        <begin position="353"/>
        <end position="372"/>
    </location>
</feature>
<keyword evidence="7" id="KW-0915">Sodium</keyword>
<dbReference type="InterPro" id="IPR038770">
    <property type="entry name" value="Na+/solute_symporter_sf"/>
</dbReference>
<protein>
    <submittedName>
        <fullName evidence="13">Sodium:proton antiporter</fullName>
    </submittedName>
</protein>
<keyword evidence="14" id="KW-1185">Reference proteome</keyword>
<evidence type="ECO:0000256" key="3">
    <source>
        <dbReference type="ARBA" id="ARBA00022448"/>
    </source>
</evidence>
<keyword evidence="4" id="KW-0050">Antiport</keyword>
<reference evidence="13 14" key="1">
    <citation type="submission" date="2020-02" db="EMBL/GenBank/DDBJ databases">
        <title>Draft genome sequence of Lactococcus sp. Hs20B0-1.</title>
        <authorList>
            <person name="Noda S."/>
            <person name="Yuki M."/>
            <person name="Ohkuma M."/>
        </authorList>
    </citation>
    <scope>NUCLEOTIDE SEQUENCE [LARGE SCALE GENOMIC DNA]</scope>
    <source>
        <strain evidence="13 14">Hs20B0-1</strain>
    </source>
</reference>
<dbReference type="EMBL" id="BLLH01000001">
    <property type="protein sequence ID" value="GFH39687.1"/>
    <property type="molecule type" value="Genomic_DNA"/>
</dbReference>
<dbReference type="AlphaFoldDB" id="A0A6A0B7G1"/>
<evidence type="ECO:0000256" key="2">
    <source>
        <dbReference type="ARBA" id="ARBA00005551"/>
    </source>
</evidence>
<dbReference type="InterPro" id="IPR006153">
    <property type="entry name" value="Cation/H_exchanger_TM"/>
</dbReference>
<feature type="transmembrane region" description="Helical" evidence="11">
    <location>
        <begin position="287"/>
        <end position="307"/>
    </location>
</feature>
<feature type="transmembrane region" description="Helical" evidence="11">
    <location>
        <begin position="53"/>
        <end position="72"/>
    </location>
</feature>
<dbReference type="PANTHER" id="PTHR43562">
    <property type="entry name" value="NAPA-TYPE SODIUM/HYDROGEN ANTIPORTER"/>
    <property type="match status" value="1"/>
</dbReference>
<dbReference type="Proteomes" id="UP000475928">
    <property type="component" value="Unassembled WGS sequence"/>
</dbReference>
<feature type="transmembrane region" description="Helical" evidence="11">
    <location>
        <begin position="256"/>
        <end position="275"/>
    </location>
</feature>
<organism evidence="13 14">
    <name type="scientific">Pseudolactococcus insecticola</name>
    <dbReference type="NCBI Taxonomy" id="2709158"/>
    <lineage>
        <taxon>Bacteria</taxon>
        <taxon>Bacillati</taxon>
        <taxon>Bacillota</taxon>
        <taxon>Bacilli</taxon>
        <taxon>Lactobacillales</taxon>
        <taxon>Streptococcaceae</taxon>
        <taxon>Pseudolactococcus</taxon>
    </lineage>
</organism>
<feature type="transmembrane region" description="Helical" evidence="11">
    <location>
        <begin position="84"/>
        <end position="107"/>
    </location>
</feature>
<proteinExistence type="inferred from homology"/>
<evidence type="ECO:0000256" key="1">
    <source>
        <dbReference type="ARBA" id="ARBA00004141"/>
    </source>
</evidence>
<keyword evidence="6 11" id="KW-1133">Transmembrane helix</keyword>
<dbReference type="GO" id="GO:0006814">
    <property type="term" value="P:sodium ion transport"/>
    <property type="evidence" value="ECO:0007669"/>
    <property type="project" value="UniProtKB-KW"/>
</dbReference>
<accession>A0A6A0B7G1</accession>
<keyword evidence="10" id="KW-0739">Sodium transport</keyword>
<evidence type="ECO:0000256" key="10">
    <source>
        <dbReference type="ARBA" id="ARBA00023201"/>
    </source>
</evidence>
<feature type="transmembrane region" description="Helical" evidence="11">
    <location>
        <begin position="113"/>
        <end position="132"/>
    </location>
</feature>
<evidence type="ECO:0000256" key="5">
    <source>
        <dbReference type="ARBA" id="ARBA00022692"/>
    </source>
</evidence>
<keyword evidence="9 11" id="KW-0472">Membrane</keyword>
<dbReference type="GO" id="GO:1902600">
    <property type="term" value="P:proton transmembrane transport"/>
    <property type="evidence" value="ECO:0007669"/>
    <property type="project" value="InterPro"/>
</dbReference>
<sequence length="375" mass="40265">MQELSQITLILVVSLFATIISKRIGIPAVVGQLLVGIILAPSVLGLIHETHTLAFLAEVGVILLMFLAGLESDLSLLRKYFRPSLVIAIMGVIVPLFAYAGLTYLLGYQTPVAIFYGIVFAATSVSITVEVLQEYGKLSSKAGTVILGAAVVDDILAVLILSFFMSSQDSSSHIGTKLLLQVAFLLALAVVYRIIPVIYRFVDKLPVYAKYTSVSLLICFMLSLLADSVGMSAVIGAFFAGVAIGQTKMAEKIETNISTVAYIFFIPIFFVTIALPISFDGIVKNPIFILILTVLAILTKLIPSFLVGRGFGFNARESMIIGSGMVSRGEMALIVTQIGLASQLIDRTIYSELVVVIILSTVIAPFLIKLSIGKS</sequence>
<feature type="transmembrane region" description="Helical" evidence="11">
    <location>
        <begin position="178"/>
        <end position="202"/>
    </location>
</feature>
<dbReference type="PANTHER" id="PTHR43562:SF3">
    <property type="entry name" value="SODIUM ION_PROTON EXCHANGER (EUROFUNG)"/>
    <property type="match status" value="1"/>
</dbReference>
<keyword evidence="5 11" id="KW-0812">Transmembrane</keyword>
<dbReference type="GO" id="GO:0015297">
    <property type="term" value="F:antiporter activity"/>
    <property type="evidence" value="ECO:0007669"/>
    <property type="project" value="UniProtKB-KW"/>
</dbReference>
<evidence type="ECO:0000256" key="9">
    <source>
        <dbReference type="ARBA" id="ARBA00023136"/>
    </source>
</evidence>
<evidence type="ECO:0000256" key="4">
    <source>
        <dbReference type="ARBA" id="ARBA00022449"/>
    </source>
</evidence>
<name>A0A6A0B7G1_9LACT</name>
<feature type="transmembrane region" description="Helical" evidence="11">
    <location>
        <begin position="144"/>
        <end position="166"/>
    </location>
</feature>
<comment type="caution">
    <text evidence="13">The sequence shown here is derived from an EMBL/GenBank/DDBJ whole genome shotgun (WGS) entry which is preliminary data.</text>
</comment>
<dbReference type="RefSeq" id="WP_172354543.1">
    <property type="nucleotide sequence ID" value="NZ_BLLH01000001.1"/>
</dbReference>
<dbReference type="Gene3D" id="1.20.1530.20">
    <property type="match status" value="1"/>
</dbReference>
<comment type="similarity">
    <text evidence="2">Belongs to the monovalent cation:proton antiporter 2 (CPA2) transporter (TC 2.A.37) family.</text>
</comment>
<evidence type="ECO:0000259" key="12">
    <source>
        <dbReference type="Pfam" id="PF00999"/>
    </source>
</evidence>
<evidence type="ECO:0000256" key="6">
    <source>
        <dbReference type="ARBA" id="ARBA00022989"/>
    </source>
</evidence>